<evidence type="ECO:0000256" key="4">
    <source>
        <dbReference type="ARBA" id="ARBA00022475"/>
    </source>
</evidence>
<feature type="transmembrane region" description="Helical" evidence="8">
    <location>
        <begin position="137"/>
        <end position="155"/>
    </location>
</feature>
<keyword evidence="7 8" id="KW-0472">Membrane</keyword>
<dbReference type="OrthoDB" id="9791248at2"/>
<evidence type="ECO:0000256" key="7">
    <source>
        <dbReference type="ARBA" id="ARBA00023136"/>
    </source>
</evidence>
<dbReference type="EMBL" id="VNJK01000001">
    <property type="protein sequence ID" value="TVX92393.1"/>
    <property type="molecule type" value="Genomic_DNA"/>
</dbReference>
<comment type="similarity">
    <text evidence="2">Belongs to the nicotinamide ribonucleoside (NR) uptake permease (TC 4.B.1) family.</text>
</comment>
<dbReference type="NCBIfam" id="TIGR01528">
    <property type="entry name" value="NMN_trans_PnuC"/>
    <property type="match status" value="1"/>
</dbReference>
<gene>
    <name evidence="9" type="ORF">FPZ44_04540</name>
</gene>
<dbReference type="InterPro" id="IPR006419">
    <property type="entry name" value="NMN_transpt_PnuC"/>
</dbReference>
<feature type="transmembrane region" description="Helical" evidence="8">
    <location>
        <begin position="184"/>
        <end position="202"/>
    </location>
</feature>
<dbReference type="GO" id="GO:0005886">
    <property type="term" value="C:plasma membrane"/>
    <property type="evidence" value="ECO:0007669"/>
    <property type="project" value="UniProtKB-SubCell"/>
</dbReference>
<sequence>MIKHPLFVIIACAISIGAGLYLNSSYIEIFASVIGVINVWLLARQKVINFLFGAIAVVSFMYIYFKTGLYAMVILSALQLIFNIYGWYYWVKNKGEDDTAPTIRLSTKGYVIWVSIILVTWGIWSYIQVTYTGATKPYLDAFIAVIGLAAQYLLSKKILENWHLWILMNLILIVMYLSTELYVMILLAIINLIICIDGLIEWKQSYKANRNREGATGTGF</sequence>
<protein>
    <submittedName>
        <fullName evidence="9">Nicotinamide mononucleotide transporter</fullName>
    </submittedName>
</protein>
<dbReference type="AlphaFoldDB" id="A0A559IXP9"/>
<name>A0A559IXP9_9BACL</name>
<dbReference type="Pfam" id="PF04973">
    <property type="entry name" value="NMN_transporter"/>
    <property type="match status" value="1"/>
</dbReference>
<evidence type="ECO:0000256" key="1">
    <source>
        <dbReference type="ARBA" id="ARBA00004651"/>
    </source>
</evidence>
<feature type="transmembrane region" description="Helical" evidence="8">
    <location>
        <begin position="71"/>
        <end position="90"/>
    </location>
</feature>
<dbReference type="PANTHER" id="PTHR36122:SF2">
    <property type="entry name" value="NICOTINAMIDE RIBOSIDE TRANSPORTER PNUC"/>
    <property type="match status" value="1"/>
</dbReference>
<feature type="transmembrane region" description="Helical" evidence="8">
    <location>
        <begin position="162"/>
        <end position="178"/>
    </location>
</feature>
<keyword evidence="4" id="KW-1003">Cell membrane</keyword>
<evidence type="ECO:0000313" key="10">
    <source>
        <dbReference type="Proteomes" id="UP000318102"/>
    </source>
</evidence>
<keyword evidence="10" id="KW-1185">Reference proteome</keyword>
<dbReference type="PANTHER" id="PTHR36122">
    <property type="entry name" value="NICOTINAMIDE RIBOSIDE TRANSPORTER PNUC"/>
    <property type="match status" value="1"/>
</dbReference>
<dbReference type="GO" id="GO:0034257">
    <property type="term" value="F:nicotinamide riboside transmembrane transporter activity"/>
    <property type="evidence" value="ECO:0007669"/>
    <property type="project" value="InterPro"/>
</dbReference>
<comment type="subcellular location">
    <subcellularLocation>
        <location evidence="1">Cell membrane</location>
        <topology evidence="1">Multi-pass membrane protein</topology>
    </subcellularLocation>
</comment>
<proteinExistence type="inferred from homology"/>
<keyword evidence="5 8" id="KW-0812">Transmembrane</keyword>
<comment type="caution">
    <text evidence="9">The sequence shown here is derived from an EMBL/GenBank/DDBJ whole genome shotgun (WGS) entry which is preliminary data.</text>
</comment>
<keyword evidence="3" id="KW-0813">Transport</keyword>
<evidence type="ECO:0000256" key="6">
    <source>
        <dbReference type="ARBA" id="ARBA00022989"/>
    </source>
</evidence>
<feature type="transmembrane region" description="Helical" evidence="8">
    <location>
        <begin position="110"/>
        <end position="131"/>
    </location>
</feature>
<evidence type="ECO:0000256" key="3">
    <source>
        <dbReference type="ARBA" id="ARBA00022448"/>
    </source>
</evidence>
<keyword evidence="6 8" id="KW-1133">Transmembrane helix</keyword>
<accession>A0A559IXP9</accession>
<reference evidence="9 10" key="1">
    <citation type="submission" date="2019-07" db="EMBL/GenBank/DDBJ databases">
        <authorList>
            <person name="Kim J."/>
        </authorList>
    </citation>
    <scope>NUCLEOTIDE SEQUENCE [LARGE SCALE GENOMIC DNA]</scope>
    <source>
        <strain evidence="9 10">N4</strain>
    </source>
</reference>
<evidence type="ECO:0000256" key="8">
    <source>
        <dbReference type="SAM" id="Phobius"/>
    </source>
</evidence>
<dbReference type="Proteomes" id="UP000318102">
    <property type="component" value="Unassembled WGS sequence"/>
</dbReference>
<feature type="transmembrane region" description="Helical" evidence="8">
    <location>
        <begin position="6"/>
        <end position="26"/>
    </location>
</feature>
<organism evidence="9 10">
    <name type="scientific">Paenibacillus agilis</name>
    <dbReference type="NCBI Taxonomy" id="3020863"/>
    <lineage>
        <taxon>Bacteria</taxon>
        <taxon>Bacillati</taxon>
        <taxon>Bacillota</taxon>
        <taxon>Bacilli</taxon>
        <taxon>Bacillales</taxon>
        <taxon>Paenibacillaceae</taxon>
        <taxon>Paenibacillus</taxon>
    </lineage>
</organism>
<evidence type="ECO:0000256" key="2">
    <source>
        <dbReference type="ARBA" id="ARBA00006669"/>
    </source>
</evidence>
<evidence type="ECO:0000313" key="9">
    <source>
        <dbReference type="EMBL" id="TVX92393.1"/>
    </source>
</evidence>
<dbReference type="RefSeq" id="WP_144987817.1">
    <property type="nucleotide sequence ID" value="NZ_VNJK01000001.1"/>
</dbReference>
<feature type="transmembrane region" description="Helical" evidence="8">
    <location>
        <begin position="47"/>
        <end position="65"/>
    </location>
</feature>
<evidence type="ECO:0000256" key="5">
    <source>
        <dbReference type="ARBA" id="ARBA00022692"/>
    </source>
</evidence>